<feature type="transmembrane region" description="Helical" evidence="6">
    <location>
        <begin position="332"/>
        <end position="352"/>
    </location>
</feature>
<protein>
    <submittedName>
        <fullName evidence="8">Transporter</fullName>
    </submittedName>
</protein>
<evidence type="ECO:0000259" key="7">
    <source>
        <dbReference type="PROSITE" id="PS50850"/>
    </source>
</evidence>
<dbReference type="GO" id="GO:0005886">
    <property type="term" value="C:plasma membrane"/>
    <property type="evidence" value="ECO:0007669"/>
    <property type="project" value="UniProtKB-SubCell"/>
</dbReference>
<feature type="transmembrane region" description="Helical" evidence="6">
    <location>
        <begin position="200"/>
        <end position="222"/>
    </location>
</feature>
<feature type="transmembrane region" description="Helical" evidence="6">
    <location>
        <begin position="301"/>
        <end position="320"/>
    </location>
</feature>
<keyword evidence="5 6" id="KW-0472">Membrane</keyword>
<feature type="transmembrane region" description="Helical" evidence="6">
    <location>
        <begin position="111"/>
        <end position="129"/>
    </location>
</feature>
<feature type="transmembrane region" description="Helical" evidence="6">
    <location>
        <begin position="43"/>
        <end position="60"/>
    </location>
</feature>
<evidence type="ECO:0000256" key="1">
    <source>
        <dbReference type="ARBA" id="ARBA00004651"/>
    </source>
</evidence>
<keyword evidence="9" id="KW-1185">Reference proteome</keyword>
<dbReference type="Proteomes" id="UP000051461">
    <property type="component" value="Unassembled WGS sequence"/>
</dbReference>
<keyword evidence="4 6" id="KW-1133">Transmembrane helix</keyword>
<dbReference type="InterPro" id="IPR036259">
    <property type="entry name" value="MFS_trans_sf"/>
</dbReference>
<evidence type="ECO:0000313" key="9">
    <source>
        <dbReference type="Proteomes" id="UP000051461"/>
    </source>
</evidence>
<feature type="transmembrane region" description="Helical" evidence="6">
    <location>
        <begin position="259"/>
        <end position="280"/>
    </location>
</feature>
<feature type="transmembrane region" description="Helical" evidence="6">
    <location>
        <begin position="364"/>
        <end position="383"/>
    </location>
</feature>
<keyword evidence="2" id="KW-0813">Transport</keyword>
<organism evidence="8 9">
    <name type="scientific">Loigolactobacillus bifermentans DSM 20003</name>
    <dbReference type="NCBI Taxonomy" id="1423726"/>
    <lineage>
        <taxon>Bacteria</taxon>
        <taxon>Bacillati</taxon>
        <taxon>Bacillota</taxon>
        <taxon>Bacilli</taxon>
        <taxon>Lactobacillales</taxon>
        <taxon>Lactobacillaceae</taxon>
        <taxon>Loigolactobacillus</taxon>
    </lineage>
</organism>
<dbReference type="PANTHER" id="PTHR42718">
    <property type="entry name" value="MAJOR FACILITATOR SUPERFAMILY MULTIDRUG TRANSPORTER MFSC"/>
    <property type="match status" value="1"/>
</dbReference>
<dbReference type="GO" id="GO:0022857">
    <property type="term" value="F:transmembrane transporter activity"/>
    <property type="evidence" value="ECO:0007669"/>
    <property type="project" value="InterPro"/>
</dbReference>
<dbReference type="AlphaFoldDB" id="A0A0R1GGL9"/>
<reference evidence="8 9" key="1">
    <citation type="journal article" date="2015" name="Genome Announc.">
        <title>Expanding the biotechnology potential of lactobacilli through comparative genomics of 213 strains and associated genera.</title>
        <authorList>
            <person name="Sun Z."/>
            <person name="Harris H.M."/>
            <person name="McCann A."/>
            <person name="Guo C."/>
            <person name="Argimon S."/>
            <person name="Zhang W."/>
            <person name="Yang X."/>
            <person name="Jeffery I.B."/>
            <person name="Cooney J.C."/>
            <person name="Kagawa T.F."/>
            <person name="Liu W."/>
            <person name="Song Y."/>
            <person name="Salvetti E."/>
            <person name="Wrobel A."/>
            <person name="Rasinkangas P."/>
            <person name="Parkhill J."/>
            <person name="Rea M.C."/>
            <person name="O'Sullivan O."/>
            <person name="Ritari J."/>
            <person name="Douillard F.P."/>
            <person name="Paul Ross R."/>
            <person name="Yang R."/>
            <person name="Briner A.E."/>
            <person name="Felis G.E."/>
            <person name="de Vos W.M."/>
            <person name="Barrangou R."/>
            <person name="Klaenhammer T.R."/>
            <person name="Caufield P.W."/>
            <person name="Cui Y."/>
            <person name="Zhang H."/>
            <person name="O'Toole P.W."/>
        </authorList>
    </citation>
    <scope>NUCLEOTIDE SEQUENCE [LARGE SCALE GENOMIC DNA]</scope>
    <source>
        <strain evidence="8 9">DSM 20003</strain>
    </source>
</reference>
<dbReference type="Gene3D" id="1.20.1250.20">
    <property type="entry name" value="MFS general substrate transporter like domains"/>
    <property type="match status" value="1"/>
</dbReference>
<feature type="transmembrane region" description="Helical" evidence="6">
    <location>
        <begin position="167"/>
        <end position="188"/>
    </location>
</feature>
<evidence type="ECO:0000256" key="2">
    <source>
        <dbReference type="ARBA" id="ARBA00022448"/>
    </source>
</evidence>
<feature type="transmembrane region" description="Helical" evidence="6">
    <location>
        <begin position="471"/>
        <end position="489"/>
    </location>
</feature>
<dbReference type="PRINTS" id="PR01036">
    <property type="entry name" value="TCRTETB"/>
</dbReference>
<keyword evidence="3 6" id="KW-0812">Transmembrane</keyword>
<feature type="transmembrane region" description="Helical" evidence="6">
    <location>
        <begin position="389"/>
        <end position="407"/>
    </location>
</feature>
<evidence type="ECO:0000256" key="4">
    <source>
        <dbReference type="ARBA" id="ARBA00022989"/>
    </source>
</evidence>
<comment type="subcellular location">
    <subcellularLocation>
        <location evidence="1">Cell membrane</location>
        <topology evidence="1">Multi-pass membrane protein</topology>
    </subcellularLocation>
</comment>
<proteinExistence type="predicted"/>
<evidence type="ECO:0000256" key="6">
    <source>
        <dbReference type="SAM" id="Phobius"/>
    </source>
</evidence>
<feature type="transmembrane region" description="Helical" evidence="6">
    <location>
        <begin position="428"/>
        <end position="451"/>
    </location>
</feature>
<feature type="domain" description="Major facilitator superfamily (MFS) profile" evidence="7">
    <location>
        <begin position="43"/>
        <end position="493"/>
    </location>
</feature>
<comment type="caution">
    <text evidence="8">The sequence shown here is derived from an EMBL/GenBank/DDBJ whole genome shotgun (WGS) entry which is preliminary data.</text>
</comment>
<dbReference type="InterPro" id="IPR020846">
    <property type="entry name" value="MFS_dom"/>
</dbReference>
<dbReference type="SUPFAM" id="SSF103473">
    <property type="entry name" value="MFS general substrate transporter"/>
    <property type="match status" value="1"/>
</dbReference>
<dbReference type="PATRIC" id="fig|1423726.3.peg.1296"/>
<dbReference type="InterPro" id="IPR011701">
    <property type="entry name" value="MFS"/>
</dbReference>
<name>A0A0R1GGL9_9LACO</name>
<feature type="transmembrane region" description="Helical" evidence="6">
    <location>
        <begin position="234"/>
        <end position="253"/>
    </location>
</feature>
<dbReference type="Gene3D" id="1.20.1720.10">
    <property type="entry name" value="Multidrug resistance protein D"/>
    <property type="match status" value="1"/>
</dbReference>
<evidence type="ECO:0000313" key="8">
    <source>
        <dbReference type="EMBL" id="KRK33324.1"/>
    </source>
</evidence>
<dbReference type="EMBL" id="AZDA01000117">
    <property type="protein sequence ID" value="KRK33324.1"/>
    <property type="molecule type" value="Genomic_DNA"/>
</dbReference>
<accession>A0A0R1GGL9</accession>
<dbReference type="Pfam" id="PF07690">
    <property type="entry name" value="MFS_1"/>
    <property type="match status" value="1"/>
</dbReference>
<evidence type="ECO:0000256" key="3">
    <source>
        <dbReference type="ARBA" id="ARBA00022692"/>
    </source>
</evidence>
<dbReference type="PANTHER" id="PTHR42718:SF9">
    <property type="entry name" value="MAJOR FACILITATOR SUPERFAMILY MULTIDRUG TRANSPORTER MFSC"/>
    <property type="match status" value="1"/>
</dbReference>
<dbReference type="PROSITE" id="PS50850">
    <property type="entry name" value="MFS"/>
    <property type="match status" value="1"/>
</dbReference>
<feature type="transmembrane region" description="Helical" evidence="6">
    <location>
        <begin position="141"/>
        <end position="160"/>
    </location>
</feature>
<sequence>MTHVNRKFREAWLPCWGSAVFLFDDILNESSVNTLEQRLPRRVILSIMATGLLSFMGILVETSLNVAFATLTHTMHVNLATIQWLTTGYLLVVTMVMLASAHLIKRYPVKTLFIFAITCFTIGCLMNALAQNFLTMLIGRLIQAFATGLSTPLMFHIILASVPRQRIATYNGLAAMMIAAAPALGPTYGGLLTSLWSWRWIFLVLMPLIVIVFFMGLFNLDLPALKPDDQFDGFGFILLAAGFTALDLAFGQAAQRGFLNWQFGGLFLLTVVLVLSYSAYNRQSQRHLIDFSIFKTKLITWHLLGYFLLQFINIGLAFVLPQVVQYVLHQSAFTAGMLVLPGSLLGAIAAPFAGRWLDNSARPIPIIIGHWLFLAGAAAFAIWGHQPTLLTIALFYSLLRMGFALAFGNSISDASRYVQPQQKADINAAFNTSQQYAGSLGTGVFAAVIGLTQQSHADVAVTTLTGAQIDYWLICGLAAIALFAAWRSYRQTQR</sequence>
<evidence type="ECO:0000256" key="5">
    <source>
        <dbReference type="ARBA" id="ARBA00023136"/>
    </source>
</evidence>
<gene>
    <name evidence="8" type="ORF">FC07_GL001249</name>
</gene>
<feature type="transmembrane region" description="Helical" evidence="6">
    <location>
        <begin position="80"/>
        <end position="99"/>
    </location>
</feature>